<sequence>MDACSEYGEEVPYDQLLALPFLDAVCREALRVPASLFQVLNFARSYLHDNESRCWTGDDAKEWKPERWLAPPTPSVTEAHILGVYSHMDDFQWRPSLHLRGIFQVLSTGDESDTLTLLASFRSTMSHKEHDIIWNYAAIRYPTVGKHTTMPSFPMLINPVKLE</sequence>
<dbReference type="Proteomes" id="UP001497453">
    <property type="component" value="Chromosome 10"/>
</dbReference>
<organism evidence="1 2">
    <name type="scientific">Somion occarium</name>
    <dbReference type="NCBI Taxonomy" id="3059160"/>
    <lineage>
        <taxon>Eukaryota</taxon>
        <taxon>Fungi</taxon>
        <taxon>Dikarya</taxon>
        <taxon>Basidiomycota</taxon>
        <taxon>Agaricomycotina</taxon>
        <taxon>Agaricomycetes</taxon>
        <taxon>Polyporales</taxon>
        <taxon>Cerrenaceae</taxon>
        <taxon>Somion</taxon>
    </lineage>
</organism>
<name>A0ABP1CPL7_9APHY</name>
<dbReference type="InterPro" id="IPR036396">
    <property type="entry name" value="Cyt_P450_sf"/>
</dbReference>
<proteinExistence type="predicted"/>
<evidence type="ECO:0000313" key="2">
    <source>
        <dbReference type="Proteomes" id="UP001497453"/>
    </source>
</evidence>
<reference evidence="2" key="1">
    <citation type="submission" date="2024-04" db="EMBL/GenBank/DDBJ databases">
        <authorList>
            <person name="Shaw F."/>
            <person name="Minotto A."/>
        </authorList>
    </citation>
    <scope>NUCLEOTIDE SEQUENCE [LARGE SCALE GENOMIC DNA]</scope>
</reference>
<gene>
    <name evidence="1" type="ORF">GFSPODELE1_LOCUS1768</name>
</gene>
<protein>
    <submittedName>
        <fullName evidence="1">Uncharacterized protein</fullName>
    </submittedName>
</protein>
<keyword evidence="2" id="KW-1185">Reference proteome</keyword>
<accession>A0ABP1CPL7</accession>
<evidence type="ECO:0000313" key="1">
    <source>
        <dbReference type="EMBL" id="CAL1697636.1"/>
    </source>
</evidence>
<dbReference type="EMBL" id="OZ037953">
    <property type="protein sequence ID" value="CAL1697636.1"/>
    <property type="molecule type" value="Genomic_DNA"/>
</dbReference>
<dbReference type="SUPFAM" id="SSF48264">
    <property type="entry name" value="Cytochrome P450"/>
    <property type="match status" value="1"/>
</dbReference>